<keyword evidence="13" id="KW-1185">Reference proteome</keyword>
<evidence type="ECO:0000313" key="12">
    <source>
        <dbReference type="EMBL" id="CAD6186826.1"/>
    </source>
</evidence>
<keyword evidence="6 9" id="KW-1133">Transmembrane helix</keyword>
<dbReference type="InterPro" id="IPR056953">
    <property type="entry name" value="CUT_N"/>
</dbReference>
<keyword evidence="7 9" id="KW-0472">Membrane</keyword>
<dbReference type="GO" id="GO:0042302">
    <property type="term" value="F:structural constituent of cuticle"/>
    <property type="evidence" value="ECO:0007669"/>
    <property type="project" value="UniProtKB-KW"/>
</dbReference>
<gene>
    <name evidence="12" type="ORF">CAUJ_LOCUS2745</name>
</gene>
<organism evidence="12 13">
    <name type="scientific">Caenorhabditis auriculariae</name>
    <dbReference type="NCBI Taxonomy" id="2777116"/>
    <lineage>
        <taxon>Eukaryota</taxon>
        <taxon>Metazoa</taxon>
        <taxon>Ecdysozoa</taxon>
        <taxon>Nematoda</taxon>
        <taxon>Chromadorea</taxon>
        <taxon>Rhabditida</taxon>
        <taxon>Rhabditina</taxon>
        <taxon>Rhabditomorpha</taxon>
        <taxon>Rhabditoidea</taxon>
        <taxon>Rhabditidae</taxon>
        <taxon>Peloderinae</taxon>
        <taxon>Caenorhabditis</taxon>
    </lineage>
</organism>
<dbReference type="OrthoDB" id="6139674at2759"/>
<dbReference type="AlphaFoldDB" id="A0A8S1GTA6"/>
<dbReference type="EMBL" id="CAJGYM010000005">
    <property type="protein sequence ID" value="CAD6186826.1"/>
    <property type="molecule type" value="Genomic_DNA"/>
</dbReference>
<evidence type="ECO:0000256" key="3">
    <source>
        <dbReference type="ARBA" id="ARBA00022475"/>
    </source>
</evidence>
<dbReference type="PROSITE" id="PS51034">
    <property type="entry name" value="ZP_2"/>
    <property type="match status" value="1"/>
</dbReference>
<dbReference type="Pfam" id="PF25057">
    <property type="entry name" value="CUT_N"/>
    <property type="match status" value="1"/>
</dbReference>
<keyword evidence="2" id="KW-0193">Cuticle</keyword>
<dbReference type="SMART" id="SM00241">
    <property type="entry name" value="ZP"/>
    <property type="match status" value="1"/>
</dbReference>
<feature type="chain" id="PRO_5035891651" description="ZP domain-containing protein" evidence="10">
    <location>
        <begin position="18"/>
        <end position="494"/>
    </location>
</feature>
<feature type="domain" description="ZP" evidence="11">
    <location>
        <begin position="32"/>
        <end position="282"/>
    </location>
</feature>
<evidence type="ECO:0000259" key="11">
    <source>
        <dbReference type="PROSITE" id="PS51034"/>
    </source>
</evidence>
<evidence type="ECO:0000256" key="2">
    <source>
        <dbReference type="ARBA" id="ARBA00022460"/>
    </source>
</evidence>
<evidence type="ECO:0000256" key="1">
    <source>
        <dbReference type="ARBA" id="ARBA00004251"/>
    </source>
</evidence>
<comment type="caution">
    <text evidence="12">The sequence shown here is derived from an EMBL/GenBank/DDBJ whole genome shotgun (WGS) entry which is preliminary data.</text>
</comment>
<evidence type="ECO:0000256" key="8">
    <source>
        <dbReference type="SAM" id="MobiDB-lite"/>
    </source>
</evidence>
<evidence type="ECO:0000256" key="5">
    <source>
        <dbReference type="ARBA" id="ARBA00022729"/>
    </source>
</evidence>
<feature type="transmembrane region" description="Helical" evidence="9">
    <location>
        <begin position="407"/>
        <end position="430"/>
    </location>
</feature>
<keyword evidence="3" id="KW-1003">Cell membrane</keyword>
<keyword evidence="5 10" id="KW-0732">Signal</keyword>
<proteinExistence type="predicted"/>
<dbReference type="PANTHER" id="PTHR22907:SF1">
    <property type="entry name" value="ZP DOMAIN-CONTAINING PROTEIN"/>
    <property type="match status" value="1"/>
</dbReference>
<protein>
    <recommendedName>
        <fullName evidence="11">ZP domain-containing protein</fullName>
    </recommendedName>
</protein>
<keyword evidence="4 9" id="KW-0812">Transmembrane</keyword>
<comment type="subcellular location">
    <subcellularLocation>
        <location evidence="1">Cell membrane</location>
        <topology evidence="1">Single-pass type I membrane protein</topology>
    </subcellularLocation>
</comment>
<evidence type="ECO:0000256" key="6">
    <source>
        <dbReference type="ARBA" id="ARBA00022989"/>
    </source>
</evidence>
<name>A0A8S1GTA6_9PELO</name>
<accession>A0A8S1GTA6</accession>
<dbReference type="Pfam" id="PF25301">
    <property type="entry name" value="CUT_C"/>
    <property type="match status" value="1"/>
</dbReference>
<evidence type="ECO:0000256" key="7">
    <source>
        <dbReference type="ARBA" id="ARBA00023136"/>
    </source>
</evidence>
<dbReference type="PANTHER" id="PTHR22907">
    <property type="entry name" value="GH04558P"/>
    <property type="match status" value="1"/>
</dbReference>
<dbReference type="Proteomes" id="UP000835052">
    <property type="component" value="Unassembled WGS sequence"/>
</dbReference>
<feature type="region of interest" description="Disordered" evidence="8">
    <location>
        <begin position="472"/>
        <end position="494"/>
    </location>
</feature>
<dbReference type="InterPro" id="IPR057475">
    <property type="entry name" value="CUT_C"/>
</dbReference>
<reference evidence="12" key="1">
    <citation type="submission" date="2020-10" db="EMBL/GenBank/DDBJ databases">
        <authorList>
            <person name="Kikuchi T."/>
        </authorList>
    </citation>
    <scope>NUCLEOTIDE SEQUENCE</scope>
    <source>
        <strain evidence="12">NKZ352</strain>
    </source>
</reference>
<dbReference type="GO" id="GO:0005886">
    <property type="term" value="C:plasma membrane"/>
    <property type="evidence" value="ECO:0007669"/>
    <property type="project" value="UniProtKB-SubCell"/>
</dbReference>
<evidence type="ECO:0000256" key="4">
    <source>
        <dbReference type="ARBA" id="ARBA00022692"/>
    </source>
</evidence>
<evidence type="ECO:0000256" key="9">
    <source>
        <dbReference type="SAM" id="Phobius"/>
    </source>
</evidence>
<feature type="signal peptide" evidence="10">
    <location>
        <begin position="1"/>
        <end position="17"/>
    </location>
</feature>
<evidence type="ECO:0000256" key="10">
    <source>
        <dbReference type="SAM" id="SignalP"/>
    </source>
</evidence>
<dbReference type="InterPro" id="IPR001507">
    <property type="entry name" value="ZP_dom"/>
</dbReference>
<dbReference type="InterPro" id="IPR051962">
    <property type="entry name" value="Cuticlin"/>
</dbReference>
<sequence length="494" mass="55075">MIEGLFPSLSFITAVLALPQINNGVKGPPIVTCGVRQIKVEFEILEPFNGNLYTKGYFHKKECRLQGGKLNTTLEMILPVDSDCGIRRKRMSNPKGLILDTTVVLMFHPIFLTQTDKSYHVQCQYLEVQKTVTNNIDVSMLPPTELPQNMEQQDAESSPICRYEVLSGTSSGSPLTFATVGDAVYHKWSCGGGKDNTRYCMTVHSCTADDGQGMGQQLIDSHGCTLDTFLLQPLEYSDDLTAGQISHVFKFADRPTIFFSCMIRIQMKDNSSAVCPRPTEVCDKKRLNGTVAVETPNRVADGKIPSGFPRPPDALQVPDSDYFIDEPTSSEEKMESGDKAPLDFDSNFKPAISSRLIRREISRYLMDVDVSAPSVDVIDLPETDVRKPLESVGKQKKVQNDICVSRFSIFLSVCILCFVSVATVLLFCIVQRRFFGRVGFEPTHPYEYQNAQRPRTRGKQSLESGALDHSAIRAGRSSRKNPFPHPDYGLTIDR</sequence>
<evidence type="ECO:0000313" key="13">
    <source>
        <dbReference type="Proteomes" id="UP000835052"/>
    </source>
</evidence>